<keyword evidence="2" id="KW-1133">Transmembrane helix</keyword>
<reference evidence="3" key="2">
    <citation type="submission" date="2020-09" db="EMBL/GenBank/DDBJ databases">
        <authorList>
            <person name="Sun Q."/>
            <person name="Zhou Y."/>
        </authorList>
    </citation>
    <scope>NUCLEOTIDE SEQUENCE</scope>
    <source>
        <strain evidence="3">CGMCC 1.12785</strain>
    </source>
</reference>
<feature type="region of interest" description="Disordered" evidence="1">
    <location>
        <begin position="71"/>
        <end position="181"/>
    </location>
</feature>
<protein>
    <submittedName>
        <fullName evidence="3">Uncharacterized protein</fullName>
    </submittedName>
</protein>
<dbReference type="Proteomes" id="UP000616114">
    <property type="component" value="Unassembled WGS sequence"/>
</dbReference>
<feature type="transmembrane region" description="Helical" evidence="2">
    <location>
        <begin position="186"/>
        <end position="207"/>
    </location>
</feature>
<evidence type="ECO:0000256" key="1">
    <source>
        <dbReference type="SAM" id="MobiDB-lite"/>
    </source>
</evidence>
<comment type="caution">
    <text evidence="3">The sequence shown here is derived from an EMBL/GenBank/DDBJ whole genome shotgun (WGS) entry which is preliminary data.</text>
</comment>
<evidence type="ECO:0000313" key="3">
    <source>
        <dbReference type="EMBL" id="GGA12487.1"/>
    </source>
</evidence>
<keyword evidence="4" id="KW-1185">Reference proteome</keyword>
<keyword evidence="2" id="KW-0472">Membrane</keyword>
<feature type="compositionally biased region" description="Low complexity" evidence="1">
    <location>
        <begin position="81"/>
        <end position="96"/>
    </location>
</feature>
<dbReference type="RefSeq" id="WP_188550234.1">
    <property type="nucleotide sequence ID" value="NZ_BMFY01000005.1"/>
</dbReference>
<sequence>MADHRLILHAVVKDDGSLSYEHDGQTRLAATVADGIQAMRALAQAEGVEVEAILAQTGRQPQHIVLKPGGQLRSISERPPAASAGSAGSTGENAAGNPERGTGVLAPPAAPARTGEDPQSGDSPDGGDAGAEDQSQRGPVVGGPYSGPARGVPVSRRAQKEARKEAQREAQRQGQQDGQPRRGKRLLILLAAISATIVAVAGASLLLPGGLAEDSLVSVSGSGQASAQNQLSYQDSPTAVPGYADDVQWTVPVDGQALTTATAQGLLVVEEDSLRVHDIATGAERFETDLDGSVDYVVETTVQGRHALLWRIGDRAYALPEGSTEPVAYTLPAGARLSSAGSSVLVRDGEDLYAFGLSGLVDIAAPDEDLTPMALEGSRLVSARFEGPLVITDYSGREIASVDLERPSEEMHLIRWVSAGHGLVITIWGEEGATVSSGHRVELVTHSISDGSILSTTSTTTDSIGEADWVRGQGYELAYIGPYLYSMRSGLLVLDGSAQQLDFQLPVGQFAPAESPEGRVLVQGTTAYRTDVQVLAALEGTAIVRSTPTLVEAHPLEP</sequence>
<gene>
    <name evidence="3" type="ORF">GCM10011333_14170</name>
</gene>
<evidence type="ECO:0000256" key="2">
    <source>
        <dbReference type="SAM" id="Phobius"/>
    </source>
</evidence>
<feature type="compositionally biased region" description="Basic and acidic residues" evidence="1">
    <location>
        <begin position="158"/>
        <end position="171"/>
    </location>
</feature>
<reference evidence="3" key="1">
    <citation type="journal article" date="2014" name="Int. J. Syst. Evol. Microbiol.">
        <title>Complete genome sequence of Corynebacterium casei LMG S-19264T (=DSM 44701T), isolated from a smear-ripened cheese.</title>
        <authorList>
            <consortium name="US DOE Joint Genome Institute (JGI-PGF)"/>
            <person name="Walter F."/>
            <person name="Albersmeier A."/>
            <person name="Kalinowski J."/>
            <person name="Ruckert C."/>
        </authorList>
    </citation>
    <scope>NUCLEOTIDE SEQUENCE</scope>
    <source>
        <strain evidence="3">CGMCC 1.12785</strain>
    </source>
</reference>
<organism evidence="3 4">
    <name type="scientific">Sediminivirga luteola</name>
    <dbReference type="NCBI Taxonomy" id="1774748"/>
    <lineage>
        <taxon>Bacteria</taxon>
        <taxon>Bacillati</taxon>
        <taxon>Actinomycetota</taxon>
        <taxon>Actinomycetes</taxon>
        <taxon>Micrococcales</taxon>
        <taxon>Brevibacteriaceae</taxon>
        <taxon>Sediminivirga</taxon>
    </lineage>
</organism>
<dbReference type="EMBL" id="BMFY01000005">
    <property type="protein sequence ID" value="GGA12487.1"/>
    <property type="molecule type" value="Genomic_DNA"/>
</dbReference>
<proteinExistence type="predicted"/>
<dbReference type="AlphaFoldDB" id="A0A8J2TXH4"/>
<accession>A0A8J2TXH4</accession>
<name>A0A8J2TXH4_9MICO</name>
<keyword evidence="2" id="KW-0812">Transmembrane</keyword>
<evidence type="ECO:0000313" key="4">
    <source>
        <dbReference type="Proteomes" id="UP000616114"/>
    </source>
</evidence>